<dbReference type="PROSITE" id="PS50003">
    <property type="entry name" value="PH_DOMAIN"/>
    <property type="match status" value="1"/>
</dbReference>
<dbReference type="PROSITE" id="PS50106">
    <property type="entry name" value="PDZ"/>
    <property type="match status" value="1"/>
</dbReference>
<dbReference type="Pfam" id="PF00595">
    <property type="entry name" value="PDZ"/>
    <property type="match status" value="1"/>
</dbReference>
<protein>
    <submittedName>
        <fullName evidence="8">CNKSR family member 3</fullName>
    </submittedName>
</protein>
<organism evidence="8 9">
    <name type="scientific">Willisornis vidua</name>
    <name type="common">Xingu scale-backed antbird</name>
    <dbReference type="NCBI Taxonomy" id="1566151"/>
    <lineage>
        <taxon>Eukaryota</taxon>
        <taxon>Metazoa</taxon>
        <taxon>Chordata</taxon>
        <taxon>Craniata</taxon>
        <taxon>Vertebrata</taxon>
        <taxon>Euteleostomi</taxon>
        <taxon>Archelosauria</taxon>
        <taxon>Archosauria</taxon>
        <taxon>Dinosauria</taxon>
        <taxon>Saurischia</taxon>
        <taxon>Theropoda</taxon>
        <taxon>Coelurosauria</taxon>
        <taxon>Aves</taxon>
        <taxon>Neognathae</taxon>
        <taxon>Neoaves</taxon>
        <taxon>Telluraves</taxon>
        <taxon>Australaves</taxon>
        <taxon>Passeriformes</taxon>
        <taxon>Thamnophilidae</taxon>
        <taxon>Willisornis</taxon>
    </lineage>
</organism>
<dbReference type="InterPro" id="IPR051566">
    <property type="entry name" value="CNKSR"/>
</dbReference>
<feature type="region of interest" description="Disordered" evidence="3">
    <location>
        <begin position="309"/>
        <end position="333"/>
    </location>
</feature>
<feature type="domain" description="PH" evidence="4">
    <location>
        <begin position="651"/>
        <end position="804"/>
    </location>
</feature>
<evidence type="ECO:0000259" key="5">
    <source>
        <dbReference type="PROSITE" id="PS50105"/>
    </source>
</evidence>
<dbReference type="CDD" id="cd09511">
    <property type="entry name" value="SAM_CNK1_2_3-suppressor"/>
    <property type="match status" value="1"/>
</dbReference>
<dbReference type="InterPro" id="IPR013761">
    <property type="entry name" value="SAM/pointed_sf"/>
</dbReference>
<dbReference type="InterPro" id="IPR001849">
    <property type="entry name" value="PH_domain"/>
</dbReference>
<feature type="region of interest" description="Disordered" evidence="3">
    <location>
        <begin position="346"/>
        <end position="391"/>
    </location>
</feature>
<evidence type="ECO:0000313" key="8">
    <source>
        <dbReference type="EMBL" id="KAJ7409646.1"/>
    </source>
</evidence>
<dbReference type="Gene3D" id="2.30.42.10">
    <property type="match status" value="1"/>
</dbReference>
<comment type="caution">
    <text evidence="8">The sequence shown here is derived from an EMBL/GenBank/DDBJ whole genome shotgun (WGS) entry which is preliminary data.</text>
</comment>
<dbReference type="SMART" id="SM00454">
    <property type="entry name" value="SAM"/>
    <property type="match status" value="1"/>
</dbReference>
<dbReference type="EMBL" id="WHWB01034461">
    <property type="protein sequence ID" value="KAJ7409646.1"/>
    <property type="molecule type" value="Genomic_DNA"/>
</dbReference>
<evidence type="ECO:0000259" key="7">
    <source>
        <dbReference type="PROSITE" id="PS51290"/>
    </source>
</evidence>
<dbReference type="SMART" id="SM00233">
    <property type="entry name" value="PH"/>
    <property type="match status" value="1"/>
</dbReference>
<keyword evidence="9" id="KW-1185">Reference proteome</keyword>
<dbReference type="SMART" id="SM00228">
    <property type="entry name" value="PDZ"/>
    <property type="match status" value="1"/>
</dbReference>
<feature type="domain" description="PDZ" evidence="6">
    <location>
        <begin position="211"/>
        <end position="293"/>
    </location>
</feature>
<accession>A0ABQ9D0C5</accession>
<dbReference type="Pfam" id="PF10534">
    <property type="entry name" value="CRIC_ras_sig"/>
    <property type="match status" value="1"/>
</dbReference>
<dbReference type="PANTHER" id="PTHR12844">
    <property type="entry name" value="CONNECTOR ENCHANCER OF KINASE SUPPRESSOR OF RAS"/>
    <property type="match status" value="1"/>
</dbReference>
<feature type="domain" description="CRIC" evidence="7">
    <location>
        <begin position="80"/>
        <end position="174"/>
    </location>
</feature>
<dbReference type="CDD" id="cd06748">
    <property type="entry name" value="PDZ_CNK1_2_3-like"/>
    <property type="match status" value="1"/>
</dbReference>
<dbReference type="InterPro" id="IPR011993">
    <property type="entry name" value="PH-like_dom_sf"/>
</dbReference>
<dbReference type="InterPro" id="IPR001660">
    <property type="entry name" value="SAM"/>
</dbReference>
<dbReference type="InterPro" id="IPR001478">
    <property type="entry name" value="PDZ"/>
</dbReference>
<dbReference type="PROSITE" id="PS51290">
    <property type="entry name" value="CRIC"/>
    <property type="match status" value="1"/>
</dbReference>
<evidence type="ECO:0000256" key="1">
    <source>
        <dbReference type="ARBA" id="ARBA00009498"/>
    </source>
</evidence>
<dbReference type="Gene3D" id="2.30.29.30">
    <property type="entry name" value="Pleckstrin-homology domain (PH domain)/Phosphotyrosine-binding domain (PTB)"/>
    <property type="match status" value="1"/>
</dbReference>
<evidence type="ECO:0000313" key="9">
    <source>
        <dbReference type="Proteomes" id="UP001145742"/>
    </source>
</evidence>
<feature type="region of interest" description="Disordered" evidence="3">
    <location>
        <begin position="978"/>
        <end position="1000"/>
    </location>
</feature>
<dbReference type="Gene3D" id="1.10.150.50">
    <property type="entry name" value="Transcription Factor, Ets-1"/>
    <property type="match status" value="1"/>
</dbReference>
<dbReference type="InterPro" id="IPR010599">
    <property type="entry name" value="CNK2/3_dom"/>
</dbReference>
<name>A0ABQ9D0C5_9PASS</name>
<dbReference type="PROSITE" id="PS50105">
    <property type="entry name" value="SAM_DOMAIN"/>
    <property type="match status" value="1"/>
</dbReference>
<dbReference type="Pfam" id="PF06663">
    <property type="entry name" value="CNK2_3_dom"/>
    <property type="match status" value="1"/>
</dbReference>
<feature type="domain" description="SAM" evidence="5">
    <location>
        <begin position="7"/>
        <end position="72"/>
    </location>
</feature>
<evidence type="ECO:0000256" key="3">
    <source>
        <dbReference type="SAM" id="MobiDB-lite"/>
    </source>
</evidence>
<dbReference type="InterPro" id="IPR017874">
    <property type="entry name" value="CRIC_domain"/>
</dbReference>
<dbReference type="SUPFAM" id="SSF47769">
    <property type="entry name" value="SAM/Pointed domain"/>
    <property type="match status" value="1"/>
</dbReference>
<comment type="similarity">
    <text evidence="1">Belongs to the CNKSR family.</text>
</comment>
<evidence type="ECO:0000256" key="2">
    <source>
        <dbReference type="ARBA" id="ARBA00022553"/>
    </source>
</evidence>
<evidence type="ECO:0000259" key="4">
    <source>
        <dbReference type="PROSITE" id="PS50003"/>
    </source>
</evidence>
<dbReference type="CDD" id="cd01260">
    <property type="entry name" value="PH_CNK_mammalian-like"/>
    <property type="match status" value="1"/>
</dbReference>
<dbReference type="Pfam" id="PF00536">
    <property type="entry name" value="SAM_1"/>
    <property type="match status" value="1"/>
</dbReference>
<dbReference type="SUPFAM" id="SSF50156">
    <property type="entry name" value="PDZ domain-like"/>
    <property type="match status" value="1"/>
</dbReference>
<dbReference type="PANTHER" id="PTHR12844:SF45">
    <property type="entry name" value="CNK3_IPCEF1 FUSION PROTEIN-RELATED"/>
    <property type="match status" value="1"/>
</dbReference>
<reference evidence="8" key="1">
    <citation type="submission" date="2019-10" db="EMBL/GenBank/DDBJ databases">
        <authorList>
            <person name="Soares A.E.R."/>
            <person name="Aleixo A."/>
            <person name="Schneider P."/>
            <person name="Miyaki C.Y."/>
            <person name="Schneider M.P."/>
            <person name="Mello C."/>
            <person name="Vasconcelos A.T.R."/>
        </authorList>
    </citation>
    <scope>NUCLEOTIDE SEQUENCE</scope>
    <source>
        <tissue evidence="8">Muscle</tissue>
    </source>
</reference>
<dbReference type="Pfam" id="PF00169">
    <property type="entry name" value="PH"/>
    <property type="match status" value="1"/>
</dbReference>
<gene>
    <name evidence="8" type="primary">CNKSR3</name>
    <name evidence="8" type="ORF">WISP_113349</name>
</gene>
<dbReference type="SUPFAM" id="SSF50729">
    <property type="entry name" value="PH domain-like"/>
    <property type="match status" value="1"/>
</dbReference>
<proteinExistence type="inferred from homology"/>
<dbReference type="Proteomes" id="UP001145742">
    <property type="component" value="Unassembled WGS sequence"/>
</dbReference>
<keyword evidence="2" id="KW-0597">Phosphoprotein</keyword>
<sequence>MEPVTRWSPKQVVDWTKGLDDCLQQYVHKFEREKINGEQLLQISHQDLEDLGISRIGHQELVLEAVDLLCALNYGLETDNMKNLVLKLRASSNNLQNYISSRRKSSNYDGNTSRKPPNEFLTSVVELIGAAKALLAWLDRTPFTGIADFSSMKNRIIQLCLDLTTTVQKDCTVADMEDKVQTVAKTLNGICDKAIRSTTDPLMSQCACLEEVHLTNIKPGEGLGMYIKSTYDGLHVITGTTENSPADRSQKIHAGDEVIQVNQQTVVGWQLKNLVAKLRENPTGVRLLLKKRPTGSFHFTPAPLKNLRWKPPLVQTSPPPTSAQSPESTVDTSLKKEKPAILDLYIPPPPAVPYSPRDEKGSFVYGGGNKRSQPLPGSKGAESPNSFLDQESRRRRFTIADSDQLPGYPLEVNVLPAKMREKTQSYGEDVLCRYFSNERIPPIIEESPSTQHPLSRPVSDKQLLSTELLPLQERAAAAPDPAHKGVGGGRGEGMMPPLCHVLGFINLDDVREEEEKGKHYVIDPTCPNLSAEPSYPPADQHSTQLTVFHELSEGTLDPLIYTVYGTDGTSAAVCLNALLTMAPTLAKNLQLQMAALITEEKPDAPTGKRPVSTNMQGYQEEMVPLRQKAKKKSQGFFIMSRRRISCKELGQADCQGWLYKKKEKGAFIGNKWKKFWCVLKESSLYWYNSQLAEKAEGFIRLPDFSVDRAIECKKKHAIKISHPQIKTFYFAAENVLEMNTLQSVDNPLALNGQILDTKGYNLNGEGDPVIVSTFNSQESSSSLASKVVYSERQSWLDLVNSSATEDGDQPLTFCVQIHSEEPPEVVCGEAAESQEVQLSQPNGGSQNSHLSANAHCLAVPDATAQRSLVKDQEKCDDDEMERLYKSLEQASLSPIGDRRLSTKKELRKSFIKRSKNPSINEKLHKIRMLNSTLKCKEHDLATINQLLEDPKLTALKYREWRSTNIMLVQDIYQQQEVQNVSSEHSEEQEVTPQPITESAI</sequence>
<feature type="compositionally biased region" description="Polar residues" evidence="3">
    <location>
        <begin position="990"/>
        <end position="1000"/>
    </location>
</feature>
<evidence type="ECO:0000259" key="6">
    <source>
        <dbReference type="PROSITE" id="PS50106"/>
    </source>
</evidence>
<dbReference type="InterPro" id="IPR036034">
    <property type="entry name" value="PDZ_sf"/>
</dbReference>
<dbReference type="InterPro" id="IPR049628">
    <property type="entry name" value="CNK1-3_SAM"/>
</dbReference>